<keyword evidence="2 4" id="KW-0238">DNA-binding</keyword>
<dbReference type="InterPro" id="IPR011075">
    <property type="entry name" value="TetR_C"/>
</dbReference>
<dbReference type="InterPro" id="IPR009057">
    <property type="entry name" value="Homeodomain-like_sf"/>
</dbReference>
<dbReference type="Gene3D" id="1.10.10.60">
    <property type="entry name" value="Homeodomain-like"/>
    <property type="match status" value="1"/>
</dbReference>
<name>A0AA97CZP3_9ACTN</name>
<evidence type="ECO:0000256" key="3">
    <source>
        <dbReference type="ARBA" id="ARBA00023163"/>
    </source>
</evidence>
<proteinExistence type="predicted"/>
<dbReference type="Pfam" id="PF00440">
    <property type="entry name" value="TetR_N"/>
    <property type="match status" value="1"/>
</dbReference>
<feature type="domain" description="HTH tetR-type" evidence="5">
    <location>
        <begin position="6"/>
        <end position="66"/>
    </location>
</feature>
<dbReference type="PRINTS" id="PR00455">
    <property type="entry name" value="HTHTETR"/>
</dbReference>
<dbReference type="SUPFAM" id="SSF48498">
    <property type="entry name" value="Tetracyclin repressor-like, C-terminal domain"/>
    <property type="match status" value="1"/>
</dbReference>
<dbReference type="Pfam" id="PF16925">
    <property type="entry name" value="TetR_C_13"/>
    <property type="match status" value="1"/>
</dbReference>
<dbReference type="AlphaFoldDB" id="A0AA97CZP3"/>
<organism evidence="6">
    <name type="scientific">Gordonia sp. MP11Mi</name>
    <dbReference type="NCBI Taxonomy" id="3022769"/>
    <lineage>
        <taxon>Bacteria</taxon>
        <taxon>Bacillati</taxon>
        <taxon>Actinomycetota</taxon>
        <taxon>Actinomycetes</taxon>
        <taxon>Mycobacteriales</taxon>
        <taxon>Gordoniaceae</taxon>
        <taxon>Gordonia</taxon>
    </lineage>
</organism>
<dbReference type="PANTHER" id="PTHR47506:SF1">
    <property type="entry name" value="HTH-TYPE TRANSCRIPTIONAL REGULATOR YJDC"/>
    <property type="match status" value="1"/>
</dbReference>
<evidence type="ECO:0000256" key="1">
    <source>
        <dbReference type="ARBA" id="ARBA00023015"/>
    </source>
</evidence>
<accession>A0AA97CZP3</accession>
<keyword evidence="3" id="KW-0804">Transcription</keyword>
<dbReference type="InterPro" id="IPR001647">
    <property type="entry name" value="HTH_TetR"/>
</dbReference>
<protein>
    <submittedName>
        <fullName evidence="6">HTH-type transcriptional repressor ComR</fullName>
    </submittedName>
</protein>
<feature type="DNA-binding region" description="H-T-H motif" evidence="4">
    <location>
        <begin position="29"/>
        <end position="48"/>
    </location>
</feature>
<dbReference type="GO" id="GO:0003677">
    <property type="term" value="F:DNA binding"/>
    <property type="evidence" value="ECO:0007669"/>
    <property type="project" value="UniProtKB-UniRule"/>
</dbReference>
<dbReference type="PROSITE" id="PS50977">
    <property type="entry name" value="HTH_TETR_2"/>
    <property type="match status" value="1"/>
</dbReference>
<gene>
    <name evidence="6" type="primary">comR_2</name>
    <name evidence="6" type="ORF">MP11Mi_31530</name>
</gene>
<sequence length="191" mass="20743">MARPREFDDDAVIDRAMDVFWTHGYAATSPAMLAEATGVGKGSLYNAFGGKRETFERCLDRYRTLTTEMAGELLAHPGTTRECLSAALRYIVDNDLAQGSPRGCLIGNTAVELAGVDPDMARRVRAAQDESVDLLESRILRGKAEGDVDEGIDPRIFAEYLANTLAGLRVTAMTHEANTLHRIIDTAVAAL</sequence>
<reference evidence="6" key="1">
    <citation type="submission" date="2023-06" db="EMBL/GenBank/DDBJ databases">
        <title>Gordonia sp. nov. and Pseudochrobactrum sp. nov., two species isolated from the burying beetle Nicrophorus vespilloides.</title>
        <authorList>
            <person name="Poehlein A."/>
            <person name="Guzman J."/>
            <person name="Daniel R."/>
            <person name="Vilcinskas A."/>
        </authorList>
    </citation>
    <scope>NUCLEOTIDE SEQUENCE</scope>
    <source>
        <strain evidence="6">MP11Mi</strain>
    </source>
</reference>
<evidence type="ECO:0000256" key="2">
    <source>
        <dbReference type="ARBA" id="ARBA00023125"/>
    </source>
</evidence>
<dbReference type="InterPro" id="IPR036271">
    <property type="entry name" value="Tet_transcr_reg_TetR-rel_C_sf"/>
</dbReference>
<dbReference type="EMBL" id="CP128986">
    <property type="protein sequence ID" value="WOC14041.1"/>
    <property type="molecule type" value="Genomic_DNA"/>
</dbReference>
<evidence type="ECO:0000313" key="6">
    <source>
        <dbReference type="EMBL" id="WOC14041.1"/>
    </source>
</evidence>
<dbReference type="PANTHER" id="PTHR47506">
    <property type="entry name" value="TRANSCRIPTIONAL REGULATORY PROTEIN"/>
    <property type="match status" value="1"/>
</dbReference>
<keyword evidence="1" id="KW-0805">Transcription regulation</keyword>
<evidence type="ECO:0000259" key="5">
    <source>
        <dbReference type="PROSITE" id="PS50977"/>
    </source>
</evidence>
<dbReference type="SUPFAM" id="SSF46689">
    <property type="entry name" value="Homeodomain-like"/>
    <property type="match status" value="1"/>
</dbReference>
<dbReference type="RefSeq" id="WP_420039808.1">
    <property type="nucleotide sequence ID" value="NZ_CP128986.1"/>
</dbReference>
<dbReference type="Gene3D" id="1.10.357.10">
    <property type="entry name" value="Tetracycline Repressor, domain 2"/>
    <property type="match status" value="1"/>
</dbReference>
<evidence type="ECO:0000256" key="4">
    <source>
        <dbReference type="PROSITE-ProRule" id="PRU00335"/>
    </source>
</evidence>